<sequence>MKLFSRFATVAVLSASLLIPANALAANDQSTSATAAPAATTVKILELFSLAKDKSEESVNFYVSTPGTVVFNTTQDNPRYDSSVTYLIVRNDTGGGTVTWGGARFEGNGSFQFTSREPLPAGSYHVKVSSRQYGKTAITLTATIP</sequence>
<feature type="signal peptide" evidence="1">
    <location>
        <begin position="1"/>
        <end position="25"/>
    </location>
</feature>
<dbReference type="EMBL" id="CP098755">
    <property type="protein sequence ID" value="USG64791.1"/>
    <property type="molecule type" value="Genomic_DNA"/>
</dbReference>
<name>A0ABY4WC75_9BACL</name>
<dbReference type="Proteomes" id="UP001056500">
    <property type="component" value="Chromosome"/>
</dbReference>
<reference evidence="2" key="1">
    <citation type="submission" date="2022-06" db="EMBL/GenBank/DDBJ databases">
        <title>Genome sequencing of Brevibacillus sp. BB3-R1.</title>
        <authorList>
            <person name="Heo J."/>
            <person name="Lee D."/>
            <person name="Won M."/>
            <person name="Han B.-H."/>
            <person name="Hong S.-B."/>
            <person name="Kwon S.-W."/>
        </authorList>
    </citation>
    <scope>NUCLEOTIDE SEQUENCE</scope>
    <source>
        <strain evidence="2">BB3-R1</strain>
    </source>
</reference>
<evidence type="ECO:0000256" key="1">
    <source>
        <dbReference type="SAM" id="SignalP"/>
    </source>
</evidence>
<protein>
    <submittedName>
        <fullName evidence="2">Uncharacterized protein</fullName>
    </submittedName>
</protein>
<proteinExistence type="predicted"/>
<dbReference type="RefSeq" id="WP_251871900.1">
    <property type="nucleotide sequence ID" value="NZ_CP098755.1"/>
</dbReference>
<dbReference type="Gene3D" id="2.60.120.380">
    <property type="match status" value="1"/>
</dbReference>
<evidence type="ECO:0000313" key="2">
    <source>
        <dbReference type="EMBL" id="USG64791.1"/>
    </source>
</evidence>
<feature type="chain" id="PRO_5046132536" evidence="1">
    <location>
        <begin position="26"/>
        <end position="145"/>
    </location>
</feature>
<gene>
    <name evidence="2" type="ORF">NDK47_22115</name>
</gene>
<keyword evidence="3" id="KW-1185">Reference proteome</keyword>
<evidence type="ECO:0000313" key="3">
    <source>
        <dbReference type="Proteomes" id="UP001056500"/>
    </source>
</evidence>
<organism evidence="2 3">
    <name type="scientific">Brevibacillus ruminantium</name>
    <dbReference type="NCBI Taxonomy" id="2950604"/>
    <lineage>
        <taxon>Bacteria</taxon>
        <taxon>Bacillati</taxon>
        <taxon>Bacillota</taxon>
        <taxon>Bacilli</taxon>
        <taxon>Bacillales</taxon>
        <taxon>Paenibacillaceae</taxon>
        <taxon>Brevibacillus</taxon>
    </lineage>
</organism>
<accession>A0ABY4WC75</accession>
<keyword evidence="1" id="KW-0732">Signal</keyword>